<feature type="compositionally biased region" description="Low complexity" evidence="2">
    <location>
        <begin position="343"/>
        <end position="352"/>
    </location>
</feature>
<dbReference type="EMBL" id="JBHSAT010000001">
    <property type="protein sequence ID" value="MFC3875659.1"/>
    <property type="molecule type" value="Genomic_DNA"/>
</dbReference>
<evidence type="ECO:0000256" key="3">
    <source>
        <dbReference type="SAM" id="SignalP"/>
    </source>
</evidence>
<feature type="compositionally biased region" description="Polar residues" evidence="2">
    <location>
        <begin position="197"/>
        <end position="212"/>
    </location>
</feature>
<feature type="signal peptide" evidence="3">
    <location>
        <begin position="1"/>
        <end position="21"/>
    </location>
</feature>
<dbReference type="PANTHER" id="PTHR34403">
    <property type="entry name" value="TOL-PAL SYSTEM PROTEIN TOLA"/>
    <property type="match status" value="1"/>
</dbReference>
<feature type="region of interest" description="Disordered" evidence="2">
    <location>
        <begin position="217"/>
        <end position="236"/>
    </location>
</feature>
<gene>
    <name evidence="5" type="ORF">ACFOSX_00300</name>
</gene>
<accession>A0ABV8AD64</accession>
<feature type="region of interest" description="Disordered" evidence="2">
    <location>
        <begin position="329"/>
        <end position="363"/>
    </location>
</feature>
<feature type="compositionally biased region" description="Polar residues" evidence="2">
    <location>
        <begin position="332"/>
        <end position="342"/>
    </location>
</feature>
<feature type="region of interest" description="Disordered" evidence="2">
    <location>
        <begin position="413"/>
        <end position="443"/>
    </location>
</feature>
<feature type="compositionally biased region" description="Polar residues" evidence="2">
    <location>
        <begin position="222"/>
        <end position="235"/>
    </location>
</feature>
<proteinExistence type="predicted"/>
<evidence type="ECO:0000256" key="1">
    <source>
        <dbReference type="ARBA" id="ARBA00022729"/>
    </source>
</evidence>
<dbReference type="PANTHER" id="PTHR34403:SF8">
    <property type="entry name" value="TOL-PAL SYSTEM PROTEIN TOLA"/>
    <property type="match status" value="1"/>
</dbReference>
<feature type="compositionally biased region" description="Low complexity" evidence="2">
    <location>
        <begin position="413"/>
        <end position="439"/>
    </location>
</feature>
<feature type="region of interest" description="Disordered" evidence="2">
    <location>
        <begin position="456"/>
        <end position="492"/>
    </location>
</feature>
<organism evidence="5 6">
    <name type="scientific">Winogradskyella maritima</name>
    <dbReference type="NCBI Taxonomy" id="1517766"/>
    <lineage>
        <taxon>Bacteria</taxon>
        <taxon>Pseudomonadati</taxon>
        <taxon>Bacteroidota</taxon>
        <taxon>Flavobacteriia</taxon>
        <taxon>Flavobacteriales</taxon>
        <taxon>Flavobacteriaceae</taxon>
        <taxon>Winogradskyella</taxon>
    </lineage>
</organism>
<dbReference type="NCBIfam" id="TIGR04183">
    <property type="entry name" value="Por_Secre_tail"/>
    <property type="match status" value="1"/>
</dbReference>
<feature type="compositionally biased region" description="Polar residues" evidence="2">
    <location>
        <begin position="353"/>
        <end position="363"/>
    </location>
</feature>
<evidence type="ECO:0000313" key="5">
    <source>
        <dbReference type="EMBL" id="MFC3875659.1"/>
    </source>
</evidence>
<evidence type="ECO:0000259" key="4">
    <source>
        <dbReference type="Pfam" id="PF18962"/>
    </source>
</evidence>
<feature type="chain" id="PRO_5046831078" evidence="3">
    <location>
        <begin position="22"/>
        <end position="1047"/>
    </location>
</feature>
<dbReference type="Pfam" id="PF18962">
    <property type="entry name" value="Por_Secre_tail"/>
    <property type="match status" value="1"/>
</dbReference>
<reference evidence="6" key="1">
    <citation type="journal article" date="2019" name="Int. J. Syst. Evol. Microbiol.">
        <title>The Global Catalogue of Microorganisms (GCM) 10K type strain sequencing project: providing services to taxonomists for standard genome sequencing and annotation.</title>
        <authorList>
            <consortium name="The Broad Institute Genomics Platform"/>
            <consortium name="The Broad Institute Genome Sequencing Center for Infectious Disease"/>
            <person name="Wu L."/>
            <person name="Ma J."/>
        </authorList>
    </citation>
    <scope>NUCLEOTIDE SEQUENCE [LARGE SCALE GENOMIC DNA]</scope>
    <source>
        <strain evidence="6">CECT 8979</strain>
    </source>
</reference>
<sequence>MKKSYIIALMMSFIAINALCAQTVVLDTEVEVESEVEAEATPGQVAGSVSLAAGVGANFPNALAKIFLSGGMSRGTTVPAASAGRSTQGEFSRFPSFNNYIPIAENRNSRNRRADIFLAEAEVEVESEVEVEVENGAAVAVGGTAAGAAGVGASTYTIQGGGSDTYYYPANTVTSVLARTSTGVSLSQVNIDYPENTGPSQTIDGGSSSSVNRLAFNETKPESNSSDTKSDNGASTLRDIPFGVVYATETDVPVSQIETDTETEVEVEAEVEAEAETGAGGAAASAGVATMVTGDFGVVSSDVRVNTSASSSVVNDIEPQIFRIPEPARNFAENTGSGNENITTTRNSSRNNGSAIQLRSTGETALRDATSLADVPTAVNGKGFTSFETEAESEVEAEAEAENGAAVAGVATAGSTGANGQTSSAESASSTSVSTSTEADNGVSVLDNGQMFEQESRNPSLTDALPGAGAEAEAEAEANAEGTPSINTTSNALGLGDALAQGTLEISDVDTMTRTSDNSSNNSVSSDPKHYDFFEERIRSWDDVAVANDARVAFAQDLSLNNIESEVEAEAEAEVGFNSAAAAAGTNATQGKNGVLPFEAMAASSSSTSTGVFDQPVNNNSHDKTTTPATGLTYPDYGIDFSSYEYEAETETEVEAEVGFNSSAVAVSAAAGGYDGIQVKTAFDSHLHAAAGAAGAGKVVTVSITMPLEGEAGTVSATATASDDELRGVSVAVAVAGVPNTPGEDNEMEMEAEGIDFATATVSIDTDPANVANPVILNGFVNPQNSSETSSSNNETSVPQFGTLGEVEAEAESEAEAGYGVAAAAATAGATGRFAVSESFTKVTTDNYTGGYNFSFDALINESIAIIPMTTNDVVLYWNGYGYDQFIIEQFNETTGTYVQVGIVNRVNMDQWEAYSFSISGLPEEEEQTFQIRPTTNAADAVQLTITIPATLSNDDIIVENSIILPYPNPVSNVLHVRVKLSNSQEIKGSIYDLSGKLIDSFTRDYNTSNSVQTLDYTVSESISNGLYILVVSSEEMTQSYKISVMR</sequence>
<evidence type="ECO:0000256" key="2">
    <source>
        <dbReference type="SAM" id="MobiDB-lite"/>
    </source>
</evidence>
<dbReference type="RefSeq" id="WP_386095853.1">
    <property type="nucleotide sequence ID" value="NZ_JBHSAT010000001.1"/>
</dbReference>
<name>A0ABV8AD64_9FLAO</name>
<dbReference type="InterPro" id="IPR050972">
    <property type="entry name" value="SDr-like"/>
</dbReference>
<dbReference type="Proteomes" id="UP001595812">
    <property type="component" value="Unassembled WGS sequence"/>
</dbReference>
<evidence type="ECO:0000313" key="6">
    <source>
        <dbReference type="Proteomes" id="UP001595812"/>
    </source>
</evidence>
<feature type="domain" description="Secretion system C-terminal sorting" evidence="4">
    <location>
        <begin position="967"/>
        <end position="1044"/>
    </location>
</feature>
<keyword evidence="1 3" id="KW-0732">Signal</keyword>
<keyword evidence="6" id="KW-1185">Reference proteome</keyword>
<protein>
    <submittedName>
        <fullName evidence="5">T9SS type A sorting domain-containing protein</fullName>
    </submittedName>
</protein>
<feature type="region of interest" description="Disordered" evidence="2">
    <location>
        <begin position="190"/>
        <end position="212"/>
    </location>
</feature>
<comment type="caution">
    <text evidence="5">The sequence shown here is derived from an EMBL/GenBank/DDBJ whole genome shotgun (WGS) entry which is preliminary data.</text>
</comment>
<dbReference type="InterPro" id="IPR026444">
    <property type="entry name" value="Secre_tail"/>
</dbReference>